<protein>
    <recommendedName>
        <fullName evidence="2">TRPM SLOG domain-containing protein</fullName>
    </recommendedName>
</protein>
<dbReference type="Pfam" id="PF18139">
    <property type="entry name" value="LSDAT_euk"/>
    <property type="match status" value="1"/>
</dbReference>
<evidence type="ECO:0000259" key="2">
    <source>
        <dbReference type="Pfam" id="PF18139"/>
    </source>
</evidence>
<dbReference type="GO" id="GO:0005261">
    <property type="term" value="F:monoatomic cation channel activity"/>
    <property type="evidence" value="ECO:0007669"/>
    <property type="project" value="TreeGrafter"/>
</dbReference>
<dbReference type="AlphaFoldDB" id="A0A0K2VFY6"/>
<accession>A0A0K2VFY6</accession>
<dbReference type="GO" id="GO:0005886">
    <property type="term" value="C:plasma membrane"/>
    <property type="evidence" value="ECO:0007669"/>
    <property type="project" value="TreeGrafter"/>
</dbReference>
<feature type="domain" description="TRPM SLOG" evidence="2">
    <location>
        <begin position="88"/>
        <end position="175"/>
    </location>
</feature>
<feature type="non-terminal residue" evidence="3">
    <location>
        <position position="1"/>
    </location>
</feature>
<dbReference type="EMBL" id="HACA01031924">
    <property type="protein sequence ID" value="CDW49285.1"/>
    <property type="molecule type" value="Transcribed_RNA"/>
</dbReference>
<dbReference type="InterPro" id="IPR050927">
    <property type="entry name" value="TRPM"/>
</dbReference>
<evidence type="ECO:0000313" key="3">
    <source>
        <dbReference type="EMBL" id="CDW49285.1"/>
    </source>
</evidence>
<sequence length="180" mass="19626">RCCCGSSVHSHMDYSFKATSPPPLTTVVTRASIATTNLPESLTSSRDDSSSYPNTVEEHWNPAKHTVSFPTDAYGYIDFRGGAQTNKAQYIRLGYDTKSDLVLALLLREWGLEKPKLLISVNGGKANFDLQPKLKRTLRKGLLKAAKTSGAWIFTGGTNNGVTKHVGDALITEKSPRIKG</sequence>
<dbReference type="InterPro" id="IPR041491">
    <property type="entry name" value="TRPM_SLOG"/>
</dbReference>
<dbReference type="PANTHER" id="PTHR13800">
    <property type="entry name" value="TRANSIENT RECEPTOR POTENTIAL CATION CHANNEL, SUBFAMILY M, MEMBER 6"/>
    <property type="match status" value="1"/>
</dbReference>
<reference evidence="3" key="1">
    <citation type="submission" date="2014-05" db="EMBL/GenBank/DDBJ databases">
        <authorList>
            <person name="Chronopoulou M."/>
        </authorList>
    </citation>
    <scope>NUCLEOTIDE SEQUENCE</scope>
    <source>
        <tissue evidence="3">Whole organism</tissue>
    </source>
</reference>
<evidence type="ECO:0000256" key="1">
    <source>
        <dbReference type="SAM" id="MobiDB-lite"/>
    </source>
</evidence>
<organism evidence="3">
    <name type="scientific">Lepeophtheirus salmonis</name>
    <name type="common">Salmon louse</name>
    <name type="synonym">Caligus salmonis</name>
    <dbReference type="NCBI Taxonomy" id="72036"/>
    <lineage>
        <taxon>Eukaryota</taxon>
        <taxon>Metazoa</taxon>
        <taxon>Ecdysozoa</taxon>
        <taxon>Arthropoda</taxon>
        <taxon>Crustacea</taxon>
        <taxon>Multicrustacea</taxon>
        <taxon>Hexanauplia</taxon>
        <taxon>Copepoda</taxon>
        <taxon>Siphonostomatoida</taxon>
        <taxon>Caligidae</taxon>
        <taxon>Lepeophtheirus</taxon>
    </lineage>
</organism>
<name>A0A0K2VFY6_LEPSM</name>
<feature type="region of interest" description="Disordered" evidence="1">
    <location>
        <begin position="38"/>
        <end position="57"/>
    </location>
</feature>
<dbReference type="OrthoDB" id="301415at2759"/>
<dbReference type="GO" id="GO:0030001">
    <property type="term" value="P:metal ion transport"/>
    <property type="evidence" value="ECO:0007669"/>
    <property type="project" value="TreeGrafter"/>
</dbReference>
<feature type="non-terminal residue" evidence="3">
    <location>
        <position position="180"/>
    </location>
</feature>
<proteinExistence type="predicted"/>
<dbReference type="PANTHER" id="PTHR13800:SF1">
    <property type="entry name" value="TRANSIENT RECEPTOR POTENTIAL CATION CHANNEL TRPM"/>
    <property type="match status" value="1"/>
</dbReference>